<evidence type="ECO:0000256" key="3">
    <source>
        <dbReference type="ARBA" id="ARBA00022475"/>
    </source>
</evidence>
<dbReference type="InterPro" id="IPR003593">
    <property type="entry name" value="AAA+_ATPase"/>
</dbReference>
<dbReference type="Proteomes" id="UP000317496">
    <property type="component" value="Chromosome"/>
</dbReference>
<dbReference type="GO" id="GO:0015697">
    <property type="term" value="P:quaternary ammonium group transport"/>
    <property type="evidence" value="ECO:0007669"/>
    <property type="project" value="UniProtKB-ARBA"/>
</dbReference>
<keyword evidence="5 8" id="KW-0067">ATP-binding</keyword>
<evidence type="ECO:0000313" key="9">
    <source>
        <dbReference type="Proteomes" id="UP000317496"/>
    </source>
</evidence>
<feature type="domain" description="ABC transporter" evidence="7">
    <location>
        <begin position="16"/>
        <end position="248"/>
    </location>
</feature>
<evidence type="ECO:0000256" key="5">
    <source>
        <dbReference type="ARBA" id="ARBA00022840"/>
    </source>
</evidence>
<dbReference type="FunFam" id="3.40.50.300:FF:000425">
    <property type="entry name" value="Probable ABC transporter, ATP-binding subunit"/>
    <property type="match status" value="1"/>
</dbReference>
<dbReference type="SUPFAM" id="SSF50331">
    <property type="entry name" value="MOP-like"/>
    <property type="match status" value="1"/>
</dbReference>
<accession>A0A516H529</accession>
<evidence type="ECO:0000256" key="4">
    <source>
        <dbReference type="ARBA" id="ARBA00022741"/>
    </source>
</evidence>
<dbReference type="GO" id="GO:0005524">
    <property type="term" value="F:ATP binding"/>
    <property type="evidence" value="ECO:0007669"/>
    <property type="project" value="UniProtKB-KW"/>
</dbReference>
<dbReference type="InterPro" id="IPR027417">
    <property type="entry name" value="P-loop_NTPase"/>
</dbReference>
<dbReference type="GO" id="GO:0016887">
    <property type="term" value="F:ATP hydrolysis activity"/>
    <property type="evidence" value="ECO:0007669"/>
    <property type="project" value="InterPro"/>
</dbReference>
<dbReference type="CDD" id="cd03259">
    <property type="entry name" value="ABC_Carb_Solutes_like"/>
    <property type="match status" value="1"/>
</dbReference>
<keyword evidence="3" id="KW-1003">Cell membrane</keyword>
<dbReference type="SMART" id="SM00382">
    <property type="entry name" value="AAA"/>
    <property type="match status" value="1"/>
</dbReference>
<evidence type="ECO:0000259" key="7">
    <source>
        <dbReference type="PROSITE" id="PS50893"/>
    </source>
</evidence>
<dbReference type="SUPFAM" id="SSF52540">
    <property type="entry name" value="P-loop containing nucleoside triphosphate hydrolases"/>
    <property type="match status" value="1"/>
</dbReference>
<dbReference type="PANTHER" id="PTHR43875">
    <property type="entry name" value="MALTODEXTRIN IMPORT ATP-BINDING PROTEIN MSMX"/>
    <property type="match status" value="1"/>
</dbReference>
<keyword evidence="4" id="KW-0547">Nucleotide-binding</keyword>
<dbReference type="InterPro" id="IPR013611">
    <property type="entry name" value="Transp-assoc_OB_typ2"/>
</dbReference>
<dbReference type="Pfam" id="PF08402">
    <property type="entry name" value="TOBE_2"/>
    <property type="match status" value="1"/>
</dbReference>
<evidence type="ECO:0000256" key="6">
    <source>
        <dbReference type="ARBA" id="ARBA00023136"/>
    </source>
</evidence>
<dbReference type="InterPro" id="IPR015853">
    <property type="entry name" value="ABC_transpr_FbpC"/>
</dbReference>
<dbReference type="PROSITE" id="PS50893">
    <property type="entry name" value="ABC_TRANSPORTER_2"/>
    <property type="match status" value="1"/>
</dbReference>
<dbReference type="GO" id="GO:0015423">
    <property type="term" value="F:ABC-type maltose transporter activity"/>
    <property type="evidence" value="ECO:0007669"/>
    <property type="project" value="TreeGrafter"/>
</dbReference>
<keyword evidence="6" id="KW-0472">Membrane</keyword>
<name>A0A516H529_9PROT</name>
<dbReference type="PROSITE" id="PS00211">
    <property type="entry name" value="ABC_TRANSPORTER_1"/>
    <property type="match status" value="1"/>
</dbReference>
<dbReference type="PANTHER" id="PTHR43875:SF3">
    <property type="entry name" value="MALTOSE_MALTODEXTRIN IMPORT ATP-BINDING PROTEIN MALK"/>
    <property type="match status" value="1"/>
</dbReference>
<reference evidence="8 9" key="1">
    <citation type="submission" date="2019-07" db="EMBL/GenBank/DDBJ databases">
        <title>Genome sequencing for Ferrovibrio sp. K5.</title>
        <authorList>
            <person name="Park S.-J."/>
        </authorList>
    </citation>
    <scope>NUCLEOTIDE SEQUENCE [LARGE SCALE GENOMIC DNA]</scope>
    <source>
        <strain evidence="8 9">K5</strain>
    </source>
</reference>
<dbReference type="GO" id="GO:0055052">
    <property type="term" value="C:ATP-binding cassette (ABC) transporter complex, substrate-binding subunit-containing"/>
    <property type="evidence" value="ECO:0007669"/>
    <property type="project" value="TreeGrafter"/>
</dbReference>
<dbReference type="Gene3D" id="3.40.50.300">
    <property type="entry name" value="P-loop containing nucleotide triphosphate hydrolases"/>
    <property type="match status" value="1"/>
</dbReference>
<dbReference type="InterPro" id="IPR047641">
    <property type="entry name" value="ABC_transpr_MalK/UgpC-like"/>
</dbReference>
<organism evidence="8 9">
    <name type="scientific">Ferrovibrio terrae</name>
    <dbReference type="NCBI Taxonomy" id="2594003"/>
    <lineage>
        <taxon>Bacteria</taxon>
        <taxon>Pseudomonadati</taxon>
        <taxon>Pseudomonadota</taxon>
        <taxon>Alphaproteobacteria</taxon>
        <taxon>Rhodospirillales</taxon>
        <taxon>Rhodospirillaceae</taxon>
        <taxon>Ferrovibrio</taxon>
    </lineage>
</organism>
<dbReference type="GO" id="GO:0015408">
    <property type="term" value="F:ABC-type ferric iron transporter activity"/>
    <property type="evidence" value="ECO:0007669"/>
    <property type="project" value="InterPro"/>
</dbReference>
<proteinExistence type="inferred from homology"/>
<dbReference type="AlphaFoldDB" id="A0A516H529"/>
<keyword evidence="2" id="KW-0813">Transport</keyword>
<dbReference type="GO" id="GO:1990060">
    <property type="term" value="C:maltose transport complex"/>
    <property type="evidence" value="ECO:0007669"/>
    <property type="project" value="TreeGrafter"/>
</dbReference>
<evidence type="ECO:0000256" key="2">
    <source>
        <dbReference type="ARBA" id="ARBA00022448"/>
    </source>
</evidence>
<evidence type="ECO:0000313" key="8">
    <source>
        <dbReference type="EMBL" id="QDO98842.1"/>
    </source>
</evidence>
<protein>
    <submittedName>
        <fullName evidence="8">ABC transporter ATP-binding protein</fullName>
    </submittedName>
</protein>
<evidence type="ECO:0000256" key="1">
    <source>
        <dbReference type="ARBA" id="ARBA00005417"/>
    </source>
</evidence>
<dbReference type="Pfam" id="PF00005">
    <property type="entry name" value="ABC_tran"/>
    <property type="match status" value="1"/>
</dbReference>
<dbReference type="KEGG" id="fer:FNB15_16885"/>
<dbReference type="OrthoDB" id="9802264at2"/>
<dbReference type="RefSeq" id="WP_144257839.1">
    <property type="nucleotide sequence ID" value="NZ_CP041636.1"/>
</dbReference>
<sequence>MSERSAASERTSRASLDLSAVSHDYGRRRAVDGVSFTVAQGEILGLLGPSGCGKSTTLRLVAGLEDLQQGVVRIGGEIMADRGLNIPTERRHVGMVFQDHALFPHLSVAQNISFGLGHLAAGERQGRIERWGRRLGLSPLLAAYPHQLSGGEQQRVALARAMAPEPRVMLLDEPFSSLDSRLRDQIRDETVEVLKQAGTATLLVTHDPEEAMRMGDRIAIMNAGRIEQIDTPAQVYAAPATPFVARFLSETNEIPVQVRGGAVETPFGRLPAPVPDGAALLMFRPEALQEAGADAAGTAAVTVQRATALGAYRRLEIGVAGQRFAARLPAGPLPASGAVLHFGLNPDFCFVFPAA</sequence>
<comment type="similarity">
    <text evidence="1">Belongs to the ABC transporter superfamily.</text>
</comment>
<dbReference type="InterPro" id="IPR017871">
    <property type="entry name" value="ABC_transporter-like_CS"/>
</dbReference>
<dbReference type="EMBL" id="CP041636">
    <property type="protein sequence ID" value="QDO98842.1"/>
    <property type="molecule type" value="Genomic_DNA"/>
</dbReference>
<dbReference type="InterPro" id="IPR008995">
    <property type="entry name" value="Mo/tungstate-bd_C_term_dom"/>
</dbReference>
<keyword evidence="9" id="KW-1185">Reference proteome</keyword>
<gene>
    <name evidence="8" type="ORF">FNB15_16885</name>
</gene>
<dbReference type="InterPro" id="IPR003439">
    <property type="entry name" value="ABC_transporter-like_ATP-bd"/>
</dbReference>